<dbReference type="Proteomes" id="UP000254191">
    <property type="component" value="Unassembled WGS sequence"/>
</dbReference>
<dbReference type="AlphaFoldDB" id="A0A379GGV8"/>
<dbReference type="EMBL" id="UGTS01000006">
    <property type="protein sequence ID" value="SUC40278.1"/>
    <property type="molecule type" value="Genomic_DNA"/>
</dbReference>
<sequence length="528" mass="58295">MTVSTELSHEEYVGNGVTTDFDFRFRIFEGKHLIVVVADSDGNETILKNGTDYTIVGAGSYHGGKVVLNKPLAQGWKILLERDLPVVQETDLRNQGKFFAEVHEDAFDYLTMLIQKAFGTFSLSLRKPTYLSNYYDAKGNRIANLATPKLGSDSANKDYVDNSIKDIDSKTLRVKDKVIPALPNADERAGKVLTFDKDGYPIAVAPASGSAIEVLSILSSEKGGEFVNIGNNSISSIITKTKYTRIGNFIDGCTVNTDLECVKFGDFYYAVRNRDSLPIFVSPNSSPDESWICVGDANFGYESHNIFNFGGVDDNGITDNREAIQLAIEYMEFSGSLLFTNSSHDDKYFGINSFNPDADGKHCLIIRKLRNVNIFGGRDRNSSIRYTGGIEGESLIKIECGRSDWGARIESLGVSGGNKLNYVLFSNDFWYANSLFIGGCFEDAILDGIHVSMYMTSFIRVLSNNNGRDGFSFGGPNSEGGWIKGTSTSLNMLNCWARACKRFGYKVSNELWYSNWSSNGCDGVGRKN</sequence>
<protein>
    <recommendedName>
        <fullName evidence="3">Phage tail protein</fullName>
    </recommendedName>
</protein>
<organism evidence="1 2">
    <name type="scientific">Proteus mirabilis</name>
    <dbReference type="NCBI Taxonomy" id="584"/>
    <lineage>
        <taxon>Bacteria</taxon>
        <taxon>Pseudomonadati</taxon>
        <taxon>Pseudomonadota</taxon>
        <taxon>Gammaproteobacteria</taxon>
        <taxon>Enterobacterales</taxon>
        <taxon>Morganellaceae</taxon>
        <taxon>Proteus</taxon>
    </lineage>
</organism>
<evidence type="ECO:0000313" key="2">
    <source>
        <dbReference type="Proteomes" id="UP000254191"/>
    </source>
</evidence>
<name>A0A379GGV8_PROMI</name>
<evidence type="ECO:0000313" key="1">
    <source>
        <dbReference type="EMBL" id="SUC40278.1"/>
    </source>
</evidence>
<gene>
    <name evidence="1" type="ORF">NCTC11938_04568</name>
</gene>
<proteinExistence type="predicted"/>
<accession>A0A379GGV8</accession>
<evidence type="ECO:0008006" key="3">
    <source>
        <dbReference type="Google" id="ProtNLM"/>
    </source>
</evidence>
<reference evidence="1 2" key="1">
    <citation type="submission" date="2018-06" db="EMBL/GenBank/DDBJ databases">
        <authorList>
            <consortium name="Pathogen Informatics"/>
            <person name="Doyle S."/>
        </authorList>
    </citation>
    <scope>NUCLEOTIDE SEQUENCE [LARGE SCALE GENOMIC DNA]</scope>
    <source>
        <strain evidence="1 2">NCTC11938</strain>
    </source>
</reference>